<evidence type="ECO:0000256" key="2">
    <source>
        <dbReference type="SAM" id="MobiDB-lite"/>
    </source>
</evidence>
<organism evidence="3">
    <name type="scientific">Tanacetum cinerariifolium</name>
    <name type="common">Dalmatian daisy</name>
    <name type="synonym">Chrysanthemum cinerariifolium</name>
    <dbReference type="NCBI Taxonomy" id="118510"/>
    <lineage>
        <taxon>Eukaryota</taxon>
        <taxon>Viridiplantae</taxon>
        <taxon>Streptophyta</taxon>
        <taxon>Embryophyta</taxon>
        <taxon>Tracheophyta</taxon>
        <taxon>Spermatophyta</taxon>
        <taxon>Magnoliopsida</taxon>
        <taxon>eudicotyledons</taxon>
        <taxon>Gunneridae</taxon>
        <taxon>Pentapetalae</taxon>
        <taxon>asterids</taxon>
        <taxon>campanulids</taxon>
        <taxon>Asterales</taxon>
        <taxon>Asteraceae</taxon>
        <taxon>Asteroideae</taxon>
        <taxon>Anthemideae</taxon>
        <taxon>Anthemidinae</taxon>
        <taxon>Tanacetum</taxon>
    </lineage>
</organism>
<feature type="region of interest" description="Disordered" evidence="2">
    <location>
        <begin position="126"/>
        <end position="148"/>
    </location>
</feature>
<keyword evidence="1" id="KW-0175">Coiled coil</keyword>
<proteinExistence type="predicted"/>
<accession>A0A699UL98</accession>
<reference evidence="3" key="1">
    <citation type="journal article" date="2019" name="Sci. Rep.">
        <title>Draft genome of Tanacetum cinerariifolium, the natural source of mosquito coil.</title>
        <authorList>
            <person name="Yamashiro T."/>
            <person name="Shiraishi A."/>
            <person name="Satake H."/>
            <person name="Nakayama K."/>
        </authorList>
    </citation>
    <scope>NUCLEOTIDE SEQUENCE</scope>
</reference>
<gene>
    <name evidence="3" type="ORF">Tci_895881</name>
</gene>
<dbReference type="EMBL" id="BKCJ011348437">
    <property type="protein sequence ID" value="GFD23912.1"/>
    <property type="molecule type" value="Genomic_DNA"/>
</dbReference>
<evidence type="ECO:0000313" key="3">
    <source>
        <dbReference type="EMBL" id="GFD23912.1"/>
    </source>
</evidence>
<feature type="non-terminal residue" evidence="3">
    <location>
        <position position="148"/>
    </location>
</feature>
<protein>
    <submittedName>
        <fullName evidence="3">Uncharacterized protein</fullName>
    </submittedName>
</protein>
<feature type="coiled-coil region" evidence="1">
    <location>
        <begin position="60"/>
        <end position="87"/>
    </location>
</feature>
<comment type="caution">
    <text evidence="3">The sequence shown here is derived from an EMBL/GenBank/DDBJ whole genome shotgun (WGS) entry which is preliminary data.</text>
</comment>
<feature type="non-terminal residue" evidence="3">
    <location>
        <position position="1"/>
    </location>
</feature>
<evidence type="ECO:0000256" key="1">
    <source>
        <dbReference type="SAM" id="Coils"/>
    </source>
</evidence>
<dbReference type="AlphaFoldDB" id="A0A699UL98"/>
<sequence>QGRHVLVETSTSNALVSYCDGIRSYDWSYQAEEEPANFALMAISSSSSFDNEVAARDHFISIIKQTLKEAESERDDLKLKFEKFQSSSKNLVELIASQTNNKHGLGYLPSEDVSTNLSLNCPSDRVQPSGGYNAVPPPITGNFMPLKP</sequence>
<name>A0A699UL98_TANCI</name>